<keyword evidence="4" id="KW-1185">Reference proteome</keyword>
<sequence length="311" mass="33297">MQRPVVAPPLQSTAIRTIEETGKLSGLQDLGTGRGASAAPSGRLTAGEAQEPAAPQPAVQRQPVQRQPVQRQPAQRQSPQREPEQHQPAERQAAPGDGGQVKPVQRQSLKGLPTRQAGESTPVREPDTRTGAFLESDVARRPWPPVEPSQSGTSGVSAIARMPQIARPATPAFPDSSSPDLDAFEQRISAPDQVQPDDSGPQVEAFVDELPRWDAITAVPSASHSPRALSSAERDDDLDDEDFDDDDDFEDEEIDHEYTWLHYLILVALAVVLGLIIWKVGLEGSGNAAAADSSSVAGIALLTGRTPDLFL</sequence>
<feature type="region of interest" description="Disordered" evidence="1">
    <location>
        <begin position="217"/>
        <end position="247"/>
    </location>
</feature>
<dbReference type="RefSeq" id="WP_098454064.1">
    <property type="nucleotide sequence ID" value="NZ_PDJG01000001.1"/>
</dbReference>
<feature type="region of interest" description="Disordered" evidence="1">
    <location>
        <begin position="23"/>
        <end position="156"/>
    </location>
</feature>
<proteinExistence type="predicted"/>
<keyword evidence="2" id="KW-0812">Transmembrane</keyword>
<keyword evidence="2" id="KW-0472">Membrane</keyword>
<gene>
    <name evidence="3" type="ORF">ATL42_0587</name>
</gene>
<name>A0A2A9E2D0_9MICO</name>
<organism evidence="3 4">
    <name type="scientific">Sanguibacter antarcticus</name>
    <dbReference type="NCBI Taxonomy" id="372484"/>
    <lineage>
        <taxon>Bacteria</taxon>
        <taxon>Bacillati</taxon>
        <taxon>Actinomycetota</taxon>
        <taxon>Actinomycetes</taxon>
        <taxon>Micrococcales</taxon>
        <taxon>Sanguibacteraceae</taxon>
        <taxon>Sanguibacter</taxon>
    </lineage>
</organism>
<reference evidence="3 4" key="1">
    <citation type="submission" date="2017-10" db="EMBL/GenBank/DDBJ databases">
        <title>Sequencing the genomes of 1000 actinobacteria strains.</title>
        <authorList>
            <person name="Klenk H.-P."/>
        </authorList>
    </citation>
    <scope>NUCLEOTIDE SEQUENCE [LARGE SCALE GENOMIC DNA]</scope>
    <source>
        <strain evidence="3 4">DSM 18966</strain>
    </source>
</reference>
<dbReference type="Proteomes" id="UP000225548">
    <property type="component" value="Unassembled WGS sequence"/>
</dbReference>
<evidence type="ECO:0000313" key="4">
    <source>
        <dbReference type="Proteomes" id="UP000225548"/>
    </source>
</evidence>
<evidence type="ECO:0000256" key="2">
    <source>
        <dbReference type="SAM" id="Phobius"/>
    </source>
</evidence>
<feature type="transmembrane region" description="Helical" evidence="2">
    <location>
        <begin position="260"/>
        <end position="278"/>
    </location>
</feature>
<dbReference type="AlphaFoldDB" id="A0A2A9E2D0"/>
<protein>
    <submittedName>
        <fullName evidence="3">Uncharacterized protein</fullName>
    </submittedName>
</protein>
<comment type="caution">
    <text evidence="3">The sequence shown here is derived from an EMBL/GenBank/DDBJ whole genome shotgun (WGS) entry which is preliminary data.</text>
</comment>
<feature type="compositionally biased region" description="Basic and acidic residues" evidence="1">
    <location>
        <begin position="79"/>
        <end position="89"/>
    </location>
</feature>
<keyword evidence="2" id="KW-1133">Transmembrane helix</keyword>
<feature type="compositionally biased region" description="Low complexity" evidence="1">
    <location>
        <begin position="49"/>
        <end position="78"/>
    </location>
</feature>
<accession>A0A2A9E2D0</accession>
<feature type="compositionally biased region" description="Acidic residues" evidence="1">
    <location>
        <begin position="234"/>
        <end position="247"/>
    </location>
</feature>
<dbReference type="EMBL" id="PDJG01000001">
    <property type="protein sequence ID" value="PFG32741.1"/>
    <property type="molecule type" value="Genomic_DNA"/>
</dbReference>
<evidence type="ECO:0000256" key="1">
    <source>
        <dbReference type="SAM" id="MobiDB-lite"/>
    </source>
</evidence>
<evidence type="ECO:0000313" key="3">
    <source>
        <dbReference type="EMBL" id="PFG32741.1"/>
    </source>
</evidence>